<name>A0A9W6XAI0_9STRA</name>
<sequence>MIASMFWRSLDWKYQNGLRVDDSSFMATPVVDNGSPVENPADTINGEDPASTALDEPKEAPVATIKRPPPLYWSGSSRILVKKPPRPSAGTQRASAVTEIAGPSSTLTQDSTWNKLEAPRPKHVEGTKEPTKTEQEAKADAINDKPSQTSTPRGQQDPCGVLDCNYTFNSNPEIQVVELKLRKTAQRGILHLLCHIAKFLENVDDRRGQVPGGHERYYIKRSDLLRIEFLQGLMKLGFTLPSDRDDGDGVDMGFGGGMAKPEPKMNDHLYARHPERQSRYRQHIKSDEAKAYIVQLMWVNVGRVRVPT</sequence>
<protein>
    <submittedName>
        <fullName evidence="2">Unnamed protein product</fullName>
    </submittedName>
</protein>
<comment type="caution">
    <text evidence="2">The sequence shown here is derived from an EMBL/GenBank/DDBJ whole genome shotgun (WGS) entry which is preliminary data.</text>
</comment>
<gene>
    <name evidence="2" type="ORF">Pfra01_000900700</name>
</gene>
<keyword evidence="3" id="KW-1185">Reference proteome</keyword>
<dbReference type="AlphaFoldDB" id="A0A9W6XAI0"/>
<feature type="compositionally biased region" description="Polar residues" evidence="1">
    <location>
        <begin position="103"/>
        <end position="114"/>
    </location>
</feature>
<organism evidence="2 3">
    <name type="scientific">Phytophthora fragariaefolia</name>
    <dbReference type="NCBI Taxonomy" id="1490495"/>
    <lineage>
        <taxon>Eukaryota</taxon>
        <taxon>Sar</taxon>
        <taxon>Stramenopiles</taxon>
        <taxon>Oomycota</taxon>
        <taxon>Peronosporomycetes</taxon>
        <taxon>Peronosporales</taxon>
        <taxon>Peronosporaceae</taxon>
        <taxon>Phytophthora</taxon>
    </lineage>
</organism>
<dbReference type="Proteomes" id="UP001165121">
    <property type="component" value="Unassembled WGS sequence"/>
</dbReference>
<feature type="region of interest" description="Disordered" evidence="1">
    <location>
        <begin position="32"/>
        <end position="60"/>
    </location>
</feature>
<evidence type="ECO:0000313" key="3">
    <source>
        <dbReference type="Proteomes" id="UP001165121"/>
    </source>
</evidence>
<dbReference type="EMBL" id="BSXT01000831">
    <property type="protein sequence ID" value="GMF34743.1"/>
    <property type="molecule type" value="Genomic_DNA"/>
</dbReference>
<evidence type="ECO:0000256" key="1">
    <source>
        <dbReference type="SAM" id="MobiDB-lite"/>
    </source>
</evidence>
<proteinExistence type="predicted"/>
<feature type="compositionally biased region" description="Basic and acidic residues" evidence="1">
    <location>
        <begin position="117"/>
        <end position="143"/>
    </location>
</feature>
<feature type="compositionally biased region" description="Polar residues" evidence="1">
    <location>
        <begin position="145"/>
        <end position="154"/>
    </location>
</feature>
<accession>A0A9W6XAI0</accession>
<feature type="region of interest" description="Disordered" evidence="1">
    <location>
        <begin position="76"/>
        <end position="158"/>
    </location>
</feature>
<evidence type="ECO:0000313" key="2">
    <source>
        <dbReference type="EMBL" id="GMF34743.1"/>
    </source>
</evidence>
<reference evidence="2" key="1">
    <citation type="submission" date="2023-04" db="EMBL/GenBank/DDBJ databases">
        <title>Phytophthora fragariaefolia NBRC 109709.</title>
        <authorList>
            <person name="Ichikawa N."/>
            <person name="Sato H."/>
            <person name="Tonouchi N."/>
        </authorList>
    </citation>
    <scope>NUCLEOTIDE SEQUENCE</scope>
    <source>
        <strain evidence="2">NBRC 109709</strain>
    </source>
</reference>